<dbReference type="STRING" id="336566.ABB30_11495"/>
<dbReference type="OrthoDB" id="2086224at2"/>
<dbReference type="PANTHER" id="PTHR43798">
    <property type="entry name" value="MONOACYLGLYCEROL LIPASE"/>
    <property type="match status" value="1"/>
</dbReference>
<dbReference type="PATRIC" id="fig|336566.3.peg.1722"/>
<dbReference type="InterPro" id="IPR000073">
    <property type="entry name" value="AB_hydrolase_1"/>
</dbReference>
<gene>
    <name evidence="2" type="ORF">ABB30_11495</name>
</gene>
<proteinExistence type="predicted"/>
<dbReference type="PANTHER" id="PTHR43798:SF29">
    <property type="entry name" value="AB HYDROLASE-1 DOMAIN-CONTAINING PROTEIN"/>
    <property type="match status" value="1"/>
</dbReference>
<dbReference type="Proteomes" id="UP000050956">
    <property type="component" value="Unassembled WGS sequence"/>
</dbReference>
<evidence type="ECO:0000313" key="2">
    <source>
        <dbReference type="EMBL" id="KRG75597.1"/>
    </source>
</evidence>
<name>A0A0R0D090_9GAMM</name>
<dbReference type="InterPro" id="IPR050266">
    <property type="entry name" value="AB_hydrolase_sf"/>
</dbReference>
<dbReference type="GO" id="GO:0016787">
    <property type="term" value="F:hydrolase activity"/>
    <property type="evidence" value="ECO:0007669"/>
    <property type="project" value="UniProtKB-KW"/>
</dbReference>
<keyword evidence="2" id="KW-0378">Hydrolase</keyword>
<accession>A0A0R0D090</accession>
<dbReference type="AlphaFoldDB" id="A0A0R0D090"/>
<dbReference type="Gene3D" id="3.40.50.1820">
    <property type="entry name" value="alpha/beta hydrolase"/>
    <property type="match status" value="1"/>
</dbReference>
<dbReference type="SUPFAM" id="SSF53474">
    <property type="entry name" value="alpha/beta-Hydrolases"/>
    <property type="match status" value="1"/>
</dbReference>
<evidence type="ECO:0000313" key="3">
    <source>
        <dbReference type="Proteomes" id="UP000050956"/>
    </source>
</evidence>
<evidence type="ECO:0000259" key="1">
    <source>
        <dbReference type="Pfam" id="PF00561"/>
    </source>
</evidence>
<organism evidence="2 3">
    <name type="scientific">Stenotrophomonas ginsengisoli</name>
    <dbReference type="NCBI Taxonomy" id="336566"/>
    <lineage>
        <taxon>Bacteria</taxon>
        <taxon>Pseudomonadati</taxon>
        <taxon>Pseudomonadota</taxon>
        <taxon>Gammaproteobacteria</taxon>
        <taxon>Lysobacterales</taxon>
        <taxon>Lysobacteraceae</taxon>
        <taxon>Stenotrophomonas</taxon>
    </lineage>
</organism>
<feature type="domain" description="AB hydrolase-1" evidence="1">
    <location>
        <begin position="41"/>
        <end position="216"/>
    </location>
</feature>
<dbReference type="RefSeq" id="WP_057638450.1">
    <property type="nucleotide sequence ID" value="NZ_LDJM01000029.1"/>
</dbReference>
<comment type="caution">
    <text evidence="2">The sequence shown here is derived from an EMBL/GenBank/DDBJ whole genome shotgun (WGS) entry which is preliminary data.</text>
</comment>
<reference evidence="2 3" key="1">
    <citation type="submission" date="2015-05" db="EMBL/GenBank/DDBJ databases">
        <title>Genome sequencing and analysis of members of genus Stenotrophomonas.</title>
        <authorList>
            <person name="Patil P.P."/>
            <person name="Midha S."/>
            <person name="Patil P.B."/>
        </authorList>
    </citation>
    <scope>NUCLEOTIDE SEQUENCE [LARGE SCALE GENOMIC DNA]</scope>
    <source>
        <strain evidence="2 3">DSM 24757</strain>
    </source>
</reference>
<dbReference type="EMBL" id="LDJM01000029">
    <property type="protein sequence ID" value="KRG75597.1"/>
    <property type="molecule type" value="Genomic_DNA"/>
</dbReference>
<keyword evidence="3" id="KW-1185">Reference proteome</keyword>
<sequence length="232" mass="25161">MTTPLLLLPGLLNDADLWQAQLRDLADIADCQVADLTTHDDLDALVQAVLEAAPARFALAGFSLGGWIAQHILRVAPQRVQRLALIGTSYLPDTAERAAQRAKQQALVAVAGNFHGFGNSMMRRYVDASRLDDVSLRDTVRGMTMRLGAEVFLRQNALPRLDGRDVLQGYAAPSLVLCGGNDGITPVQRSREMAAMMPASELVELPDCGHLAPLEQPLAVSAAMRRWLLRSA</sequence>
<dbReference type="InterPro" id="IPR029058">
    <property type="entry name" value="AB_hydrolase_fold"/>
</dbReference>
<protein>
    <submittedName>
        <fullName evidence="2">Alpha/beta hydrolase</fullName>
    </submittedName>
</protein>
<dbReference type="Pfam" id="PF00561">
    <property type="entry name" value="Abhydrolase_1"/>
    <property type="match status" value="1"/>
</dbReference>